<keyword evidence="1" id="KW-0812">Transmembrane</keyword>
<comment type="caution">
    <text evidence="2">The sequence shown here is derived from an EMBL/GenBank/DDBJ whole genome shotgun (WGS) entry which is preliminary data.</text>
</comment>
<dbReference type="InterPro" id="IPR010699">
    <property type="entry name" value="DUF1275"/>
</dbReference>
<gene>
    <name evidence="2" type="ORF">E6C64_10135</name>
</gene>
<dbReference type="Pfam" id="PF06912">
    <property type="entry name" value="DUF1275"/>
    <property type="match status" value="1"/>
</dbReference>
<dbReference type="OrthoDB" id="4272751at2"/>
<dbReference type="PANTHER" id="PTHR37314">
    <property type="entry name" value="SLR0142 PROTEIN"/>
    <property type="match status" value="1"/>
</dbReference>
<accession>A0A4S4FKZ7</accession>
<evidence type="ECO:0000313" key="2">
    <source>
        <dbReference type="EMBL" id="THG31123.1"/>
    </source>
</evidence>
<protein>
    <submittedName>
        <fullName evidence="2">DUF1275 domain-containing protein</fullName>
    </submittedName>
</protein>
<dbReference type="EMBL" id="SSSM01000004">
    <property type="protein sequence ID" value="THG31123.1"/>
    <property type="molecule type" value="Genomic_DNA"/>
</dbReference>
<dbReference type="Proteomes" id="UP000309133">
    <property type="component" value="Unassembled WGS sequence"/>
</dbReference>
<keyword evidence="1" id="KW-1133">Transmembrane helix</keyword>
<keyword evidence="1" id="KW-0472">Membrane</keyword>
<feature type="transmembrane region" description="Helical" evidence="1">
    <location>
        <begin position="82"/>
        <end position="103"/>
    </location>
</feature>
<name>A0A4S4FKZ7_9MICO</name>
<dbReference type="AlphaFoldDB" id="A0A4S4FKZ7"/>
<proteinExistence type="predicted"/>
<reference evidence="2 3" key="1">
    <citation type="submission" date="2019-04" db="EMBL/GenBank/DDBJ databases">
        <authorList>
            <person name="Jiang L."/>
        </authorList>
    </citation>
    <scope>NUCLEOTIDE SEQUENCE [LARGE SCALE GENOMIC DNA]</scope>
    <source>
        <strain evidence="2 3">YIM 131853</strain>
    </source>
</reference>
<evidence type="ECO:0000256" key="1">
    <source>
        <dbReference type="SAM" id="Phobius"/>
    </source>
</evidence>
<feature type="transmembrane region" description="Helical" evidence="1">
    <location>
        <begin position="223"/>
        <end position="243"/>
    </location>
</feature>
<feature type="transmembrane region" description="Helical" evidence="1">
    <location>
        <begin position="115"/>
        <end position="134"/>
    </location>
</feature>
<dbReference type="PANTHER" id="PTHR37314:SF4">
    <property type="entry name" value="UPF0700 TRANSMEMBRANE PROTEIN YOAK"/>
    <property type="match status" value="1"/>
</dbReference>
<evidence type="ECO:0000313" key="3">
    <source>
        <dbReference type="Proteomes" id="UP000309133"/>
    </source>
</evidence>
<organism evidence="2 3">
    <name type="scientific">Naasia lichenicola</name>
    <dbReference type="NCBI Taxonomy" id="2565933"/>
    <lineage>
        <taxon>Bacteria</taxon>
        <taxon>Bacillati</taxon>
        <taxon>Actinomycetota</taxon>
        <taxon>Actinomycetes</taxon>
        <taxon>Micrococcales</taxon>
        <taxon>Microbacteriaceae</taxon>
        <taxon>Naasia</taxon>
    </lineage>
</organism>
<feature type="transmembrane region" description="Helical" evidence="1">
    <location>
        <begin position="196"/>
        <end position="217"/>
    </location>
</feature>
<keyword evidence="3" id="KW-1185">Reference proteome</keyword>
<feature type="transmembrane region" description="Helical" evidence="1">
    <location>
        <begin position="32"/>
        <end position="55"/>
    </location>
</feature>
<sequence length="252" mass="26058">MPLADRDRYGEETSLRLDGVVRQRLRGNQDRLHLVLMLALTFSTGVVDAVGYLGLDRVFTGNMTGNVVILGMALTGADDLPVVGPIIALVGFVLGAMVGGRVLRTAEKGWTGRATWLLSVVAALIVLALVPILVTSDPYPVAATFTVTGILGAAMGMQAGVARHLGVADVTTVVVTSTLVGLAFDSHLGRRNGQKWVRRLLAVVLIALGALTGAALLQLQLGYGIGLAALITVIVAILGHVGAPRRGAAASA</sequence>